<dbReference type="InterPro" id="IPR002156">
    <property type="entry name" value="RNaseH_domain"/>
</dbReference>
<dbReference type="InterPro" id="IPR036397">
    <property type="entry name" value="RNaseH_sf"/>
</dbReference>
<evidence type="ECO:0000313" key="2">
    <source>
        <dbReference type="EMBL" id="MBA0722645.1"/>
    </source>
</evidence>
<evidence type="ECO:0000313" key="3">
    <source>
        <dbReference type="Proteomes" id="UP000593574"/>
    </source>
</evidence>
<dbReference type="Gene3D" id="3.30.420.10">
    <property type="entry name" value="Ribonuclease H-like superfamily/Ribonuclease H"/>
    <property type="match status" value="1"/>
</dbReference>
<dbReference type="EMBL" id="JABEZV010000010">
    <property type="protein sequence ID" value="MBA0722645.1"/>
    <property type="molecule type" value="Genomic_DNA"/>
</dbReference>
<organism evidence="2 3">
    <name type="scientific">Gossypium laxum</name>
    <dbReference type="NCBI Taxonomy" id="34288"/>
    <lineage>
        <taxon>Eukaryota</taxon>
        <taxon>Viridiplantae</taxon>
        <taxon>Streptophyta</taxon>
        <taxon>Embryophyta</taxon>
        <taxon>Tracheophyta</taxon>
        <taxon>Spermatophyta</taxon>
        <taxon>Magnoliopsida</taxon>
        <taxon>eudicotyledons</taxon>
        <taxon>Gunneridae</taxon>
        <taxon>Pentapetalae</taxon>
        <taxon>rosids</taxon>
        <taxon>malvids</taxon>
        <taxon>Malvales</taxon>
        <taxon>Malvaceae</taxon>
        <taxon>Malvoideae</taxon>
        <taxon>Gossypium</taxon>
    </lineage>
</organism>
<dbReference type="InterPro" id="IPR044730">
    <property type="entry name" value="RNase_H-like_dom_plant"/>
</dbReference>
<keyword evidence="3" id="KW-1185">Reference proteome</keyword>
<accession>A0A7J9AF64</accession>
<gene>
    <name evidence="2" type="ORF">Golax_003303</name>
</gene>
<proteinExistence type="predicted"/>
<dbReference type="GO" id="GO:0004523">
    <property type="term" value="F:RNA-DNA hybrid ribonuclease activity"/>
    <property type="evidence" value="ECO:0007669"/>
    <property type="project" value="InterPro"/>
</dbReference>
<dbReference type="PANTHER" id="PTHR47723">
    <property type="entry name" value="OS05G0353850 PROTEIN"/>
    <property type="match status" value="1"/>
</dbReference>
<dbReference type="Proteomes" id="UP000593574">
    <property type="component" value="Unassembled WGS sequence"/>
</dbReference>
<dbReference type="CDD" id="cd06222">
    <property type="entry name" value="RNase_H_like"/>
    <property type="match status" value="1"/>
</dbReference>
<feature type="non-terminal residue" evidence="2">
    <location>
        <position position="1"/>
    </location>
</feature>
<protein>
    <recommendedName>
        <fullName evidence="1">RNase H type-1 domain-containing protein</fullName>
    </recommendedName>
</protein>
<sequence>MGSCVYLWERIRDQTTVEAKACLQSIIFAEDLGFKRACVEGDVLTAIKKLKMEGNYRSYIGNIINEIKDMLSRFETLTLRHVPRTANEAEHGLNSGRYIAVALPSKIAFAENSGVKWSHTNSGGLQPQFN</sequence>
<comment type="caution">
    <text evidence="2">The sequence shown here is derived from an EMBL/GenBank/DDBJ whole genome shotgun (WGS) entry which is preliminary data.</text>
</comment>
<dbReference type="InterPro" id="IPR053151">
    <property type="entry name" value="RNase_H-like"/>
</dbReference>
<dbReference type="PANTHER" id="PTHR47723:SF19">
    <property type="entry name" value="POLYNUCLEOTIDYL TRANSFERASE, RIBONUCLEASE H-LIKE SUPERFAMILY PROTEIN"/>
    <property type="match status" value="1"/>
</dbReference>
<dbReference type="AlphaFoldDB" id="A0A7J9AF64"/>
<reference evidence="2 3" key="1">
    <citation type="journal article" date="2019" name="Genome Biol. Evol.">
        <title>Insights into the evolution of the New World diploid cottons (Gossypium, subgenus Houzingenia) based on genome sequencing.</title>
        <authorList>
            <person name="Grover C.E."/>
            <person name="Arick M.A. 2nd"/>
            <person name="Thrash A."/>
            <person name="Conover J.L."/>
            <person name="Sanders W.S."/>
            <person name="Peterson D.G."/>
            <person name="Frelichowski J.E."/>
            <person name="Scheffler J.A."/>
            <person name="Scheffler B.E."/>
            <person name="Wendel J.F."/>
        </authorList>
    </citation>
    <scope>NUCLEOTIDE SEQUENCE [LARGE SCALE GENOMIC DNA]</scope>
    <source>
        <strain evidence="2">4</strain>
        <tissue evidence="2">Leaf</tissue>
    </source>
</reference>
<evidence type="ECO:0000259" key="1">
    <source>
        <dbReference type="Pfam" id="PF13456"/>
    </source>
</evidence>
<dbReference type="Pfam" id="PF13456">
    <property type="entry name" value="RVT_3"/>
    <property type="match status" value="1"/>
</dbReference>
<dbReference type="GO" id="GO:0003676">
    <property type="term" value="F:nucleic acid binding"/>
    <property type="evidence" value="ECO:0007669"/>
    <property type="project" value="InterPro"/>
</dbReference>
<feature type="domain" description="RNase H type-1" evidence="1">
    <location>
        <begin position="12"/>
        <end position="89"/>
    </location>
</feature>
<name>A0A7J9AF64_9ROSI</name>